<reference evidence="3" key="1">
    <citation type="submission" date="2017-06" db="EMBL/GenBank/DDBJ databases">
        <authorList>
            <person name="Varghese N."/>
            <person name="Submissions S."/>
        </authorList>
    </citation>
    <scope>NUCLEOTIDE SEQUENCE [LARGE SCALE GENOMIC DNA]</scope>
    <source>
        <strain evidence="3">DSM 26170</strain>
    </source>
</reference>
<evidence type="ECO:0000313" key="4">
    <source>
        <dbReference type="Proteomes" id="UP000292859"/>
    </source>
</evidence>
<dbReference type="Proteomes" id="UP000292859">
    <property type="component" value="Unassembled WGS sequence"/>
</dbReference>
<reference evidence="2 4" key="3">
    <citation type="submission" date="2019-02" db="EMBL/GenBank/DDBJ databases">
        <authorList>
            <person name="Zhang G."/>
        </authorList>
    </citation>
    <scope>NUCLEOTIDE SEQUENCE [LARGE SCALE GENOMIC DNA]</scope>
    <source>
        <strain evidence="2 4">CMB17</strain>
    </source>
</reference>
<dbReference type="EMBL" id="SIRL01000009">
    <property type="protein sequence ID" value="TBN48923.1"/>
    <property type="molecule type" value="Genomic_DNA"/>
</dbReference>
<dbReference type="OrthoDB" id="9800421at2"/>
<dbReference type="Proteomes" id="UP000198409">
    <property type="component" value="Unassembled WGS sequence"/>
</dbReference>
<evidence type="ECO:0000313" key="2">
    <source>
        <dbReference type="EMBL" id="TBN48923.1"/>
    </source>
</evidence>
<sequence length="128" mass="14362">MTDQLNSERVIARDDGFHPLVQEAEETLAPDTPLADLARHLHRDLIAIDFPSFGDGRGFSLARRLRELGFAGRLRASGRLIADQYAMARRVGFDEVEVAPDIAARQPQDQWIARADWKAHDHRAHLAG</sequence>
<reference evidence="1" key="2">
    <citation type="submission" date="2017-06" db="EMBL/GenBank/DDBJ databases">
        <authorList>
            <person name="Kim H.J."/>
            <person name="Triplett B.A."/>
        </authorList>
    </citation>
    <scope>NUCLEOTIDE SEQUENCE [LARGE SCALE GENOMIC DNA]</scope>
    <source>
        <strain evidence="1">DSM 26170</strain>
    </source>
</reference>
<dbReference type="RefSeq" id="WP_089388530.1">
    <property type="nucleotide sequence ID" value="NZ_FZNM01000008.1"/>
</dbReference>
<gene>
    <name evidence="2" type="ORF">EYF88_12480</name>
    <name evidence="1" type="ORF">SAMN06265378_108148</name>
</gene>
<accession>A0A238X9P3</accession>
<protein>
    <submittedName>
        <fullName evidence="2">DUF934 domain-containing protein</fullName>
    </submittedName>
</protein>
<dbReference type="EMBL" id="FZNM01000008">
    <property type="protein sequence ID" value="SNR55430.1"/>
    <property type="molecule type" value="Genomic_DNA"/>
</dbReference>
<dbReference type="InterPro" id="IPR008318">
    <property type="entry name" value="UCP030820"/>
</dbReference>
<evidence type="ECO:0000313" key="1">
    <source>
        <dbReference type="EMBL" id="SNR55430.1"/>
    </source>
</evidence>
<dbReference type="AlphaFoldDB" id="A0A238X9P3"/>
<evidence type="ECO:0000313" key="3">
    <source>
        <dbReference type="Proteomes" id="UP000198409"/>
    </source>
</evidence>
<organism evidence="1 3">
    <name type="scientific">Paracoccus sediminis</name>
    <dbReference type="NCBI Taxonomy" id="1214787"/>
    <lineage>
        <taxon>Bacteria</taxon>
        <taxon>Pseudomonadati</taxon>
        <taxon>Pseudomonadota</taxon>
        <taxon>Alphaproteobacteria</taxon>
        <taxon>Rhodobacterales</taxon>
        <taxon>Paracoccaceae</taxon>
        <taxon>Paracoccus</taxon>
    </lineage>
</organism>
<dbReference type="Pfam" id="PF06073">
    <property type="entry name" value="DUF934"/>
    <property type="match status" value="1"/>
</dbReference>
<proteinExistence type="predicted"/>
<keyword evidence="4" id="KW-1185">Reference proteome</keyword>
<name>A0A238X9P3_9RHOB</name>